<dbReference type="InterPro" id="IPR044730">
    <property type="entry name" value="RNase_H-like_dom_plant"/>
</dbReference>
<dbReference type="PROSITE" id="PS50878">
    <property type="entry name" value="RT_POL"/>
    <property type="match status" value="1"/>
</dbReference>
<feature type="region of interest" description="Disordered" evidence="2">
    <location>
        <begin position="366"/>
        <end position="481"/>
    </location>
</feature>
<dbReference type="InterPro" id="IPR000477">
    <property type="entry name" value="RT_dom"/>
</dbReference>
<dbReference type="InterPro" id="IPR036691">
    <property type="entry name" value="Endo/exonu/phosph_ase_sf"/>
</dbReference>
<dbReference type="InterPro" id="IPR043502">
    <property type="entry name" value="DNA/RNA_pol_sf"/>
</dbReference>
<gene>
    <name evidence="4" type="ORF">FSB_LOCUS159</name>
</gene>
<reference evidence="4" key="1">
    <citation type="submission" date="2018-02" db="EMBL/GenBank/DDBJ databases">
        <authorList>
            <person name="Cohen D.B."/>
            <person name="Kent A.D."/>
        </authorList>
    </citation>
    <scope>NUCLEOTIDE SEQUENCE</scope>
</reference>
<dbReference type="SUPFAM" id="SSF56219">
    <property type="entry name" value="DNase I-like"/>
    <property type="match status" value="1"/>
</dbReference>
<dbReference type="InterPro" id="IPR052343">
    <property type="entry name" value="Retrotransposon-Effector_Assoc"/>
</dbReference>
<dbReference type="Gene3D" id="3.60.10.10">
    <property type="entry name" value="Endonuclease/exonuclease/phosphatase"/>
    <property type="match status" value="1"/>
</dbReference>
<dbReference type="CDD" id="cd01650">
    <property type="entry name" value="RT_nLTR_like"/>
    <property type="match status" value="1"/>
</dbReference>
<accession>A0A2N9E147</accession>
<keyword evidence="1" id="KW-0175">Coiled coil</keyword>
<feature type="compositionally biased region" description="Basic residues" evidence="2">
    <location>
        <begin position="442"/>
        <end position="455"/>
    </location>
</feature>
<feature type="compositionally biased region" description="Polar residues" evidence="2">
    <location>
        <begin position="378"/>
        <end position="407"/>
    </location>
</feature>
<protein>
    <recommendedName>
        <fullName evidence="3">Reverse transcriptase domain-containing protein</fullName>
    </recommendedName>
</protein>
<evidence type="ECO:0000313" key="4">
    <source>
        <dbReference type="EMBL" id="SPC72277.1"/>
    </source>
</evidence>
<dbReference type="SUPFAM" id="SSF56672">
    <property type="entry name" value="DNA/RNA polymerases"/>
    <property type="match status" value="1"/>
</dbReference>
<proteinExistence type="predicted"/>
<dbReference type="GO" id="GO:0004523">
    <property type="term" value="F:RNA-DNA hybrid ribonuclease activity"/>
    <property type="evidence" value="ECO:0007669"/>
    <property type="project" value="InterPro"/>
</dbReference>
<dbReference type="InterPro" id="IPR025558">
    <property type="entry name" value="DUF4283"/>
</dbReference>
<dbReference type="InterPro" id="IPR002156">
    <property type="entry name" value="RNaseH_domain"/>
</dbReference>
<feature type="region of interest" description="Disordered" evidence="2">
    <location>
        <begin position="262"/>
        <end position="318"/>
    </location>
</feature>
<dbReference type="GO" id="GO:0003676">
    <property type="term" value="F:nucleic acid binding"/>
    <property type="evidence" value="ECO:0007669"/>
    <property type="project" value="InterPro"/>
</dbReference>
<feature type="compositionally biased region" description="Polar residues" evidence="2">
    <location>
        <begin position="420"/>
        <end position="441"/>
    </location>
</feature>
<evidence type="ECO:0000259" key="3">
    <source>
        <dbReference type="PROSITE" id="PS50878"/>
    </source>
</evidence>
<sequence length="1634" mass="184859">MMSGRNLDTPAIEGVPTTKGSPYTVENQSFADNRLELAPIQDTTNTVEHSLIGKILALRSFNSMLIQEVVSKAWNLKGSIKTNTVGKNLFTFSFESIEDLHYAYSRRPWTIKGAHLILREWKPHLSWDEYDFTTSALWTQVHGLPAAWLSEESLKHIGKKVGKVIESEFKEGGLIQHQRFTRLRVEVDITRPLMPGFFLLRPRLNDLWISMKYEKLPEFCFRCGVIGHDYRFCGSTQTKLTNQFGMKFNAFGPWLRSESNLSPTGVYEKPPNSEESYLDEDSTASQLDPEMADKTNLSQKGKDNKTSTRQNEVEQPAGVVNLAKMMEVALHANGSETVIDTEQETNPTTLPDKPLAYPNFSKLSHTHKLEPSKDNATHDSTPTNITSVNPKPSPLPQTQNNPAQTLLPSPSQDQPMSSPIKPSTILQYSPTSENPNQVSSHRTSRLKKPSWKLRSRSTSNKTSSDHESQPPVTGKRKKEIQHQTSPFVFEPHVCKIRRIDVAPVGGGLALMWSEDVRISIKTYSSSHIDGDIMDEIGLVLRISGFYGESVTANRIRSWNLLRHLHSQSNILWLVMGDFNEMVDQREKLGMLDRNEVQMQRFHSALTDCSLVDLGFSGWPFTWFNRRDGVAEMWVRLDRGVCTQQWLDFFPNARIRHISVATSDHLGLVLDTLRSNLSGPRKPKQFRFENAWVKDPSCENVIAEAWGSSCEGTRMYKVCQKIKECRVRLLQWNRTRGSGRTKSIQDKRAMLQQCEENMDIDQNRETANLLRKELNALLEEEEAYWQQRSRVGWLKEGDKNTKFFHAYANQRRRTNEIIMLRDEQGEQITGDEGIEQVSTGYFRNLFTTSNPSSIDSVVNSVNQVVSPDMNEILLCPYTKEEVKIALFQMPPSKAPGPDGMSALFFQQYWHLLGSEITRAVLDCISSRRMLRSVNYTHIVLIPKVANPDCMSQFRPISLCNVLYKLISKVFANRLKRALPYVISDSQSAFVQGRLITDNVLLAFEALHYMKNKRKGGVTHLAAKLDMSKAYDRIEWNYLQAVMLKMGFDVRWVDLVMECVSTTSFSILLNGFPKGHITPSRGLRQGDPLSPYLFLICAEGFTVLIRNAMNQKLIQGMAINRGGPRFSHLFFADDSILFYKASVEECQVLKDVLKLYEDASGQKLNMEKTSLFFSSNTSDTVKEEIQSRLGARGTNQLEKYLGLPPIIGRSKRKAFEDIKSRIGRKVGGWKEKLLSQAGKEILIKAVAQAIPTYAMSVFRLPGSLCDEINSMINAKMPHNASFAWRSILGAREIISLGTRWRVGNGTNIRIWKDRWIPTRSTFKVQSPISILQENTTVDALIFQDTRLWNAPLIDAIFEVSEAETIKSIPLSRRSSTDTIIWSETKKGVYSVRSAYHLLMKAKKGGESSNNSQSLTSPDIELLFTIAWKLWVARNDRMWDNQFVAARDIIYQAGSLVSDFLYQEQTSHDQITKVLCKWNPPSDSVYKINVAVQWRSLTSSGGFGIVIRDSSGSVIAAMCDTSSQLGDELQLFAFAIQKSLWLAKEMDCHSLIVEGDCNALLGSLKTLGPCLAYYGTLVDEIKELSSLFLHTIFNTIPRSCNLVSFSLAKESFSFSSCKVWIGVCPGFLSTAVHNDLL</sequence>
<feature type="compositionally biased region" description="Basic and acidic residues" evidence="2">
    <location>
        <begin position="367"/>
        <end position="377"/>
    </location>
</feature>
<dbReference type="InterPro" id="IPR025836">
    <property type="entry name" value="Zn_knuckle_CX2CX4HX4C"/>
</dbReference>
<dbReference type="CDD" id="cd06222">
    <property type="entry name" value="RNase_H_like"/>
    <property type="match status" value="1"/>
</dbReference>
<dbReference type="PANTHER" id="PTHR46890">
    <property type="entry name" value="NON-LTR RETROLELEMENT REVERSE TRANSCRIPTASE-LIKE PROTEIN-RELATED"/>
    <property type="match status" value="1"/>
</dbReference>
<evidence type="ECO:0000256" key="2">
    <source>
        <dbReference type="SAM" id="MobiDB-lite"/>
    </source>
</evidence>
<feature type="coiled-coil region" evidence="1">
    <location>
        <begin position="743"/>
        <end position="779"/>
    </location>
</feature>
<dbReference type="PANTHER" id="PTHR46890:SF48">
    <property type="entry name" value="RNA-DIRECTED DNA POLYMERASE"/>
    <property type="match status" value="1"/>
</dbReference>
<dbReference type="Pfam" id="PF14111">
    <property type="entry name" value="DUF4283"/>
    <property type="match status" value="1"/>
</dbReference>
<feature type="compositionally biased region" description="Low complexity" evidence="2">
    <location>
        <begin position="408"/>
        <end position="419"/>
    </location>
</feature>
<evidence type="ECO:0000256" key="1">
    <source>
        <dbReference type="SAM" id="Coils"/>
    </source>
</evidence>
<dbReference type="Pfam" id="PF00078">
    <property type="entry name" value="RVT_1"/>
    <property type="match status" value="1"/>
</dbReference>
<name>A0A2N9E147_FAGSY</name>
<organism evidence="4">
    <name type="scientific">Fagus sylvatica</name>
    <name type="common">Beechnut</name>
    <dbReference type="NCBI Taxonomy" id="28930"/>
    <lineage>
        <taxon>Eukaryota</taxon>
        <taxon>Viridiplantae</taxon>
        <taxon>Streptophyta</taxon>
        <taxon>Embryophyta</taxon>
        <taxon>Tracheophyta</taxon>
        <taxon>Spermatophyta</taxon>
        <taxon>Magnoliopsida</taxon>
        <taxon>eudicotyledons</taxon>
        <taxon>Gunneridae</taxon>
        <taxon>Pentapetalae</taxon>
        <taxon>rosids</taxon>
        <taxon>fabids</taxon>
        <taxon>Fagales</taxon>
        <taxon>Fagaceae</taxon>
        <taxon>Fagus</taxon>
    </lineage>
</organism>
<dbReference type="EMBL" id="OIVN01000002">
    <property type="protein sequence ID" value="SPC72277.1"/>
    <property type="molecule type" value="Genomic_DNA"/>
</dbReference>
<feature type="domain" description="Reverse transcriptase" evidence="3">
    <location>
        <begin position="921"/>
        <end position="1203"/>
    </location>
</feature>
<dbReference type="Pfam" id="PF13456">
    <property type="entry name" value="RVT_3"/>
    <property type="match status" value="1"/>
</dbReference>
<dbReference type="Pfam" id="PF14392">
    <property type="entry name" value="zf-CCHC_4"/>
    <property type="match status" value="1"/>
</dbReference>